<dbReference type="Gene3D" id="3.90.550.10">
    <property type="entry name" value="Spore Coat Polysaccharide Biosynthesis Protein SpsA, Chain A"/>
    <property type="match status" value="1"/>
</dbReference>
<dbReference type="EMBL" id="JAUSUY010000016">
    <property type="protein sequence ID" value="MDT3427991.1"/>
    <property type="molecule type" value="Genomic_DNA"/>
</dbReference>
<keyword evidence="2" id="KW-1185">Reference proteome</keyword>
<evidence type="ECO:0000313" key="1">
    <source>
        <dbReference type="EMBL" id="MDT3427991.1"/>
    </source>
</evidence>
<reference evidence="1 2" key="1">
    <citation type="submission" date="2023-07" db="EMBL/GenBank/DDBJ databases">
        <title>Genomic Encyclopedia of Type Strains, Phase IV (KMG-IV): sequencing the most valuable type-strain genomes for metagenomic binning, comparative biology and taxonomic classification.</title>
        <authorList>
            <person name="Goeker M."/>
        </authorList>
    </citation>
    <scope>NUCLEOTIDE SEQUENCE [LARGE SCALE GENOMIC DNA]</scope>
    <source>
        <strain evidence="1 2">T98</strain>
    </source>
</reference>
<name>A0ABU3HAY5_9BACL</name>
<gene>
    <name evidence="1" type="ORF">J2Z22_003581</name>
</gene>
<comment type="caution">
    <text evidence="1">The sequence shown here is derived from an EMBL/GenBank/DDBJ whole genome shotgun (WGS) entry which is preliminary data.</text>
</comment>
<protein>
    <submittedName>
        <fullName evidence="1">Spore coat polysaccharide biosynthesis protein SpsF</fullName>
    </submittedName>
</protein>
<dbReference type="CDD" id="cd02518">
    <property type="entry name" value="GT2_SpsF"/>
    <property type="match status" value="1"/>
</dbReference>
<dbReference type="PANTHER" id="PTHR42866">
    <property type="entry name" value="3-DEOXY-MANNO-OCTULOSONATE CYTIDYLYLTRANSFERASE"/>
    <property type="match status" value="1"/>
</dbReference>
<dbReference type="RefSeq" id="WP_025701312.1">
    <property type="nucleotide sequence ID" value="NZ_JAUSUY010000016.1"/>
</dbReference>
<dbReference type="Pfam" id="PF02348">
    <property type="entry name" value="CTP_transf_3"/>
    <property type="match status" value="1"/>
</dbReference>
<proteinExistence type="predicted"/>
<accession>A0ABU3HAY5</accession>
<dbReference type="SUPFAM" id="SSF53448">
    <property type="entry name" value="Nucleotide-diphospho-sugar transferases"/>
    <property type="match status" value="1"/>
</dbReference>
<organism evidence="1 2">
    <name type="scientific">Paenibacillus forsythiae</name>
    <dbReference type="NCBI Taxonomy" id="365616"/>
    <lineage>
        <taxon>Bacteria</taxon>
        <taxon>Bacillati</taxon>
        <taxon>Bacillota</taxon>
        <taxon>Bacilli</taxon>
        <taxon>Bacillales</taxon>
        <taxon>Paenibacillaceae</taxon>
        <taxon>Paenibacillus</taxon>
    </lineage>
</organism>
<dbReference type="Proteomes" id="UP001248709">
    <property type="component" value="Unassembled WGS sequence"/>
</dbReference>
<evidence type="ECO:0000313" key="2">
    <source>
        <dbReference type="Proteomes" id="UP001248709"/>
    </source>
</evidence>
<dbReference type="InterPro" id="IPR003329">
    <property type="entry name" value="Cytidylyl_trans"/>
</dbReference>
<dbReference type="PANTHER" id="PTHR42866:SF1">
    <property type="entry name" value="SPORE COAT POLYSACCHARIDE BIOSYNTHESIS PROTEIN SPSF"/>
    <property type="match status" value="1"/>
</dbReference>
<sequence>MSTIIIIQARMGSTRLPGKILMELGNSTVLDYVVQRCKLIESIDQVIVATSNCPEDDSIAAWCSSHRVQCFRGSEEDVLSRYYECAKTFQPKYVMRVTADCPFVDFHFANMTMEAMKKNPSDIVVNRQQAELTRGLSVELLSFSALERIYQISTEGRHREHVTFYAYEFPEQFTQTILEVPASLLHPNLRLTIDTPEDYELCKFLSNQWNNEKTVRSEKLIAYLLEHPEIARINAHISQKPVI</sequence>
<dbReference type="InterPro" id="IPR029044">
    <property type="entry name" value="Nucleotide-diphossugar_trans"/>
</dbReference>